<dbReference type="EMBL" id="JACEIK010002221">
    <property type="protein sequence ID" value="MCD9559798.1"/>
    <property type="molecule type" value="Genomic_DNA"/>
</dbReference>
<accession>A0ABS8ULN9</accession>
<evidence type="ECO:0000313" key="9">
    <source>
        <dbReference type="EMBL" id="MCD9559798.1"/>
    </source>
</evidence>
<organism evidence="9 10">
    <name type="scientific">Datura stramonium</name>
    <name type="common">Jimsonweed</name>
    <name type="synonym">Common thornapple</name>
    <dbReference type="NCBI Taxonomy" id="4076"/>
    <lineage>
        <taxon>Eukaryota</taxon>
        <taxon>Viridiplantae</taxon>
        <taxon>Streptophyta</taxon>
        <taxon>Embryophyta</taxon>
        <taxon>Tracheophyta</taxon>
        <taxon>Spermatophyta</taxon>
        <taxon>Magnoliopsida</taxon>
        <taxon>eudicotyledons</taxon>
        <taxon>Gunneridae</taxon>
        <taxon>Pentapetalae</taxon>
        <taxon>asterids</taxon>
        <taxon>lamiids</taxon>
        <taxon>Solanales</taxon>
        <taxon>Solanaceae</taxon>
        <taxon>Solanoideae</taxon>
        <taxon>Datureae</taxon>
        <taxon>Datura</taxon>
    </lineage>
</organism>
<evidence type="ECO:0000256" key="3">
    <source>
        <dbReference type="ARBA" id="ARBA00022723"/>
    </source>
</evidence>
<keyword evidence="5" id="KW-0862">Zinc</keyword>
<feature type="compositionally biased region" description="Basic and acidic residues" evidence="7">
    <location>
        <begin position="223"/>
        <end position="232"/>
    </location>
</feature>
<dbReference type="Pfam" id="PF13639">
    <property type="entry name" value="zf-RING_2"/>
    <property type="match status" value="1"/>
</dbReference>
<keyword evidence="3" id="KW-0479">Metal-binding</keyword>
<dbReference type="Gene3D" id="3.30.40.10">
    <property type="entry name" value="Zinc/RING finger domain, C3HC4 (zinc finger)"/>
    <property type="match status" value="1"/>
</dbReference>
<dbReference type="PANTHER" id="PTHR15710:SF132">
    <property type="entry name" value="E3 UBIQUITIN-PROTEIN LIGASE MPSR1"/>
    <property type="match status" value="1"/>
</dbReference>
<evidence type="ECO:0000259" key="8">
    <source>
        <dbReference type="PROSITE" id="PS50089"/>
    </source>
</evidence>
<evidence type="ECO:0000256" key="1">
    <source>
        <dbReference type="ARBA" id="ARBA00000900"/>
    </source>
</evidence>
<evidence type="ECO:0000256" key="7">
    <source>
        <dbReference type="SAM" id="MobiDB-lite"/>
    </source>
</evidence>
<dbReference type="Proteomes" id="UP000823775">
    <property type="component" value="Unassembled WGS sequence"/>
</dbReference>
<dbReference type="SUPFAM" id="SSF57850">
    <property type="entry name" value="RING/U-box"/>
    <property type="match status" value="1"/>
</dbReference>
<keyword evidence="10" id="KW-1185">Reference proteome</keyword>
<dbReference type="SMART" id="SM00184">
    <property type="entry name" value="RING"/>
    <property type="match status" value="1"/>
</dbReference>
<comment type="caution">
    <text evidence="9">The sequence shown here is derived from an EMBL/GenBank/DDBJ whole genome shotgun (WGS) entry which is preliminary data.</text>
</comment>
<dbReference type="EC" id="2.3.2.27" evidence="2"/>
<feature type="compositionally biased region" description="Polar residues" evidence="7">
    <location>
        <begin position="45"/>
        <end position="66"/>
    </location>
</feature>
<feature type="domain" description="RING-type" evidence="8">
    <location>
        <begin position="130"/>
        <end position="171"/>
    </location>
</feature>
<feature type="region of interest" description="Disordered" evidence="7">
    <location>
        <begin position="45"/>
        <end position="67"/>
    </location>
</feature>
<proteinExistence type="predicted"/>
<name>A0ABS8ULN9_DATST</name>
<dbReference type="PROSITE" id="PS50089">
    <property type="entry name" value="ZF_RING_2"/>
    <property type="match status" value="1"/>
</dbReference>
<evidence type="ECO:0000256" key="6">
    <source>
        <dbReference type="PROSITE-ProRule" id="PRU00175"/>
    </source>
</evidence>
<dbReference type="InterPro" id="IPR013083">
    <property type="entry name" value="Znf_RING/FYVE/PHD"/>
</dbReference>
<reference evidence="9 10" key="1">
    <citation type="journal article" date="2021" name="BMC Genomics">
        <title>Datura genome reveals duplications of psychoactive alkaloid biosynthetic genes and high mutation rate following tissue culture.</title>
        <authorList>
            <person name="Rajewski A."/>
            <person name="Carter-House D."/>
            <person name="Stajich J."/>
            <person name="Litt A."/>
        </authorList>
    </citation>
    <scope>NUCLEOTIDE SEQUENCE [LARGE SCALE GENOMIC DNA]</scope>
    <source>
        <strain evidence="9">AR-01</strain>
    </source>
</reference>
<evidence type="ECO:0000256" key="4">
    <source>
        <dbReference type="ARBA" id="ARBA00022771"/>
    </source>
</evidence>
<dbReference type="PANTHER" id="PTHR15710">
    <property type="entry name" value="E3 UBIQUITIN-PROTEIN LIGASE PRAJA"/>
    <property type="match status" value="1"/>
</dbReference>
<gene>
    <name evidence="9" type="ORF">HAX54_018097</name>
</gene>
<dbReference type="InterPro" id="IPR001841">
    <property type="entry name" value="Znf_RING"/>
</dbReference>
<evidence type="ECO:0000313" key="10">
    <source>
        <dbReference type="Proteomes" id="UP000823775"/>
    </source>
</evidence>
<evidence type="ECO:0000256" key="2">
    <source>
        <dbReference type="ARBA" id="ARBA00012483"/>
    </source>
</evidence>
<sequence>MASESESAAAAQASSFMENLMNSRNRDLSLFLPFILAFTNNSISSASVQDSSNPDQETGESTTPSEFSDRIILVNPLTQGMVVIESRSSSSFDSLLSELMSKEGQPPASKASIEALPSVEICEEGQKGECAICLDEWEIGGVVKEMPCKHRFHGDCVEKWLKIHGSCPICRYKMPEEDGDLNNKSENRGRRREIWMSFSVGNDRRRSAENHNNQTVSANSSSENEHDHAPEA</sequence>
<feature type="region of interest" description="Disordered" evidence="7">
    <location>
        <begin position="198"/>
        <end position="232"/>
    </location>
</feature>
<evidence type="ECO:0000256" key="5">
    <source>
        <dbReference type="ARBA" id="ARBA00022833"/>
    </source>
</evidence>
<protein>
    <recommendedName>
        <fullName evidence="2">RING-type E3 ubiquitin transferase</fullName>
        <ecNumber evidence="2">2.3.2.27</ecNumber>
    </recommendedName>
</protein>
<comment type="catalytic activity">
    <reaction evidence="1">
        <text>S-ubiquitinyl-[E2 ubiquitin-conjugating enzyme]-L-cysteine + [acceptor protein]-L-lysine = [E2 ubiquitin-conjugating enzyme]-L-cysteine + N(6)-ubiquitinyl-[acceptor protein]-L-lysine.</text>
        <dbReference type="EC" id="2.3.2.27"/>
    </reaction>
</comment>
<feature type="compositionally biased region" description="Polar residues" evidence="7">
    <location>
        <begin position="210"/>
        <end position="222"/>
    </location>
</feature>
<keyword evidence="4 6" id="KW-0863">Zinc-finger</keyword>